<feature type="compositionally biased region" description="Pro residues" evidence="1">
    <location>
        <begin position="59"/>
        <end position="71"/>
    </location>
</feature>
<feature type="region of interest" description="Disordered" evidence="1">
    <location>
        <begin position="31"/>
        <end position="93"/>
    </location>
</feature>
<accession>A0A3B0UNT8</accession>
<reference evidence="2" key="1">
    <citation type="submission" date="2018-06" db="EMBL/GenBank/DDBJ databases">
        <authorList>
            <person name="Zhirakovskaya E."/>
        </authorList>
    </citation>
    <scope>NUCLEOTIDE SEQUENCE</scope>
</reference>
<organism evidence="2">
    <name type="scientific">hydrothermal vent metagenome</name>
    <dbReference type="NCBI Taxonomy" id="652676"/>
    <lineage>
        <taxon>unclassified sequences</taxon>
        <taxon>metagenomes</taxon>
        <taxon>ecological metagenomes</taxon>
    </lineage>
</organism>
<name>A0A3B0UNT8_9ZZZZ</name>
<dbReference type="EMBL" id="UOEX01000014">
    <property type="protein sequence ID" value="VAW32831.1"/>
    <property type="molecule type" value="Genomic_DNA"/>
</dbReference>
<protein>
    <submittedName>
        <fullName evidence="2">Uncharacterized protein</fullName>
    </submittedName>
</protein>
<proteinExistence type="predicted"/>
<sequence>MSEKSQANFADQIDDAIDELFTARRAIEIDPLTNEVKELADAEDAAPRPVAEDQKADNSPPPDSPPQPPTTPNGESTHPALESKEKAADKPGGSQLNLLLNRLEQTFLALDWEVSRTGTDDFLALLDDLRQLLNNSDEELRRVIDLTHSLISAIAEKPAQVPPRASGSLRKVIVLFKDFTSPDKAPEVKTKAAGLIKELQAINEEISTEVVDNAGQSRQPAPDNDAFGPEIIAADLPDVIPREISNIVNLHLSILAQCINRLLPLEKLFGQNSRYAEYLAIHRQVRETLEEEKDRLSTALSTSYGSTQPGRIPEVLSDALRSDIETIKQCLNKLKPVAELARRKKAVKLYRAEQEIGRQLDSQQKLLAMGLRHGFHPEQLPSSPALTAAVREHIEALGRCIKQILPLENLFGKTKGYDKLHAAQRRIRLYLESQKKQLTTRLRETGTTAAKQPAAPAAASPWPVLFKARWQGITVLIPPDELAIET</sequence>
<dbReference type="AlphaFoldDB" id="A0A3B0UNT8"/>
<evidence type="ECO:0000313" key="2">
    <source>
        <dbReference type="EMBL" id="VAW32831.1"/>
    </source>
</evidence>
<gene>
    <name evidence="2" type="ORF">MNBD_DELTA03-1258</name>
</gene>
<feature type="non-terminal residue" evidence="2">
    <location>
        <position position="486"/>
    </location>
</feature>
<evidence type="ECO:0000256" key="1">
    <source>
        <dbReference type="SAM" id="MobiDB-lite"/>
    </source>
</evidence>